<dbReference type="Gene3D" id="3.40.50.1000">
    <property type="entry name" value="HAD superfamily/HAD-like"/>
    <property type="match status" value="1"/>
</dbReference>
<dbReference type="AlphaFoldDB" id="A0A1D1XH90"/>
<evidence type="ECO:0000313" key="2">
    <source>
        <dbReference type="EMBL" id="JAT41765.1"/>
    </source>
</evidence>
<dbReference type="InterPro" id="IPR023214">
    <property type="entry name" value="HAD_sf"/>
</dbReference>
<name>A0A1D1XH90_9ARAE</name>
<dbReference type="SUPFAM" id="SSF56784">
    <property type="entry name" value="HAD-like"/>
    <property type="match status" value="1"/>
</dbReference>
<dbReference type="EMBL" id="GDJX01026171">
    <property type="protein sequence ID" value="JAT41765.1"/>
    <property type="molecule type" value="Transcribed_RNA"/>
</dbReference>
<dbReference type="PANTHER" id="PTHR31284">
    <property type="entry name" value="ACID PHOSPHATASE-LIKE PROTEIN"/>
    <property type="match status" value="1"/>
</dbReference>
<protein>
    <submittedName>
        <fullName evidence="2">Acid phosphatase 1</fullName>
    </submittedName>
</protein>
<keyword evidence="1" id="KW-0732">Signal</keyword>
<dbReference type="NCBIfam" id="TIGR01675">
    <property type="entry name" value="plant-AP"/>
    <property type="match status" value="1"/>
</dbReference>
<dbReference type="InterPro" id="IPR010028">
    <property type="entry name" value="Acid_phosphatase_pln"/>
</dbReference>
<dbReference type="PANTHER" id="PTHR31284:SF9">
    <property type="entry name" value="HAD SUPERFAMILY, SUBFAMILY IIIB ACID PHOSPHATASE"/>
    <property type="match status" value="1"/>
</dbReference>
<sequence length="313" mass="35193">FFFSTSLGVIRRTFFHSSTLASPVSLSLMWPYKFSVLTLRQSVASWLSKTKDDGDHHSPAASMQVKWKVVVLLFATLATRAMGSRLSWCLGVPSPDDAYCASWRVAVEANNMRAWRTVPSQCLRHVEHYMLGGQYGTDVSVAVEQAYLYMKGVDVSTDGKDAWILDVDDTCISNLPYYEGKRFGGDPFDPVAFKKWAQRGICPAIPEVLQLFNDLVGGGFKVFLLTGRDEETMGLPTTENLHNQGFRGYERLIMRSPSYNGKSAIFFKSEVRKQLVSEGYRIWGNIGDQWSDLLGDCAGDRTFKIPNPMYFIP</sequence>
<organism evidence="2">
    <name type="scientific">Anthurium amnicola</name>
    <dbReference type="NCBI Taxonomy" id="1678845"/>
    <lineage>
        <taxon>Eukaryota</taxon>
        <taxon>Viridiplantae</taxon>
        <taxon>Streptophyta</taxon>
        <taxon>Embryophyta</taxon>
        <taxon>Tracheophyta</taxon>
        <taxon>Spermatophyta</taxon>
        <taxon>Magnoliopsida</taxon>
        <taxon>Liliopsida</taxon>
        <taxon>Araceae</taxon>
        <taxon>Pothoideae</taxon>
        <taxon>Potheae</taxon>
        <taxon>Anthurium</taxon>
    </lineage>
</organism>
<feature type="non-terminal residue" evidence="2">
    <location>
        <position position="1"/>
    </location>
</feature>
<dbReference type="Pfam" id="PF03767">
    <property type="entry name" value="Acid_phosphat_B"/>
    <property type="match status" value="1"/>
</dbReference>
<gene>
    <name evidence="2" type="primary">APS1_5</name>
    <name evidence="2" type="ORF">g.37957</name>
</gene>
<dbReference type="GO" id="GO:0003993">
    <property type="term" value="F:acid phosphatase activity"/>
    <property type="evidence" value="ECO:0007669"/>
    <property type="project" value="InterPro"/>
</dbReference>
<dbReference type="InterPro" id="IPR005519">
    <property type="entry name" value="Acid_phosphat_B-like"/>
</dbReference>
<proteinExistence type="predicted"/>
<reference evidence="2" key="1">
    <citation type="submission" date="2015-07" db="EMBL/GenBank/DDBJ databases">
        <title>Transcriptome Assembly of Anthurium amnicola.</title>
        <authorList>
            <person name="Suzuki J."/>
        </authorList>
    </citation>
    <scope>NUCLEOTIDE SEQUENCE</scope>
</reference>
<evidence type="ECO:0000256" key="1">
    <source>
        <dbReference type="ARBA" id="ARBA00022729"/>
    </source>
</evidence>
<dbReference type="InterPro" id="IPR036412">
    <property type="entry name" value="HAD-like_sf"/>
</dbReference>
<accession>A0A1D1XH90</accession>
<dbReference type="CDD" id="cd07535">
    <property type="entry name" value="HAD_VSP"/>
    <property type="match status" value="1"/>
</dbReference>